<feature type="binding site" evidence="3">
    <location>
        <position position="283"/>
    </location>
    <ligand>
        <name>CTP</name>
        <dbReference type="ChEBI" id="CHEBI:37563"/>
    </ligand>
</feature>
<keyword evidence="2 3" id="KW-0456">Lyase</keyword>
<comment type="pathway">
    <text evidence="3 4">Cofactor biosynthesis; coenzyme A biosynthesis; CoA from (R)-pantothenate: step 2/5.</text>
</comment>
<dbReference type="Gene3D" id="3.40.50.10300">
    <property type="entry name" value="CoaB-like"/>
    <property type="match status" value="1"/>
</dbReference>
<dbReference type="InterPro" id="IPR035929">
    <property type="entry name" value="CoaB-like_sf"/>
</dbReference>
<evidence type="ECO:0000256" key="4">
    <source>
        <dbReference type="RuleBase" id="RU364078"/>
    </source>
</evidence>
<keyword evidence="3 4" id="KW-0288">FMN</keyword>
<comment type="function">
    <text evidence="4">Catalyzes two steps in the biosynthesis of coenzyme A. In the first step cysteine is conjugated to 4'-phosphopantothenate to form 4-phosphopantothenoylcysteine, in the latter compound is decarboxylated to form 4'-phosphopantotheine.</text>
</comment>
<name>A0A7V0Q5T7_UNCW3</name>
<gene>
    <name evidence="3 7" type="primary">coaBC</name>
    <name evidence="7" type="ORF">ENH14_02205</name>
</gene>
<feature type="binding site" evidence="3">
    <location>
        <position position="273"/>
    </location>
    <ligand>
        <name>CTP</name>
        <dbReference type="ChEBI" id="CHEBI:37563"/>
    </ligand>
</feature>
<keyword evidence="3 4" id="KW-0285">Flavoprotein</keyword>
<comment type="similarity">
    <text evidence="3 4">In the C-terminal section; belongs to the PPC synthetase family.</text>
</comment>
<dbReference type="PANTHER" id="PTHR14359">
    <property type="entry name" value="HOMO-OLIGOMERIC FLAVIN CONTAINING CYS DECARBOXYLASE FAMILY"/>
    <property type="match status" value="1"/>
</dbReference>
<evidence type="ECO:0000313" key="7">
    <source>
        <dbReference type="EMBL" id="HDL60248.1"/>
    </source>
</evidence>
<feature type="region of interest" description="Phosphopantothenoylcysteine decarboxylase" evidence="3">
    <location>
        <begin position="1"/>
        <end position="184"/>
    </location>
</feature>
<accession>A0A7V0Q5T7</accession>
<dbReference type="GO" id="GO:0015941">
    <property type="term" value="P:pantothenate catabolic process"/>
    <property type="evidence" value="ECO:0007669"/>
    <property type="project" value="InterPro"/>
</dbReference>
<feature type="domain" description="Flavoprotein" evidence="5">
    <location>
        <begin position="1"/>
        <end position="169"/>
    </location>
</feature>
<reference evidence="7" key="1">
    <citation type="journal article" date="2020" name="mSystems">
        <title>Genome- and Community-Level Interaction Insights into Carbon Utilization and Element Cycling Functions of Hydrothermarchaeota in Hydrothermal Sediment.</title>
        <authorList>
            <person name="Zhou Z."/>
            <person name="Liu Y."/>
            <person name="Xu W."/>
            <person name="Pan J."/>
            <person name="Luo Z.H."/>
            <person name="Li M."/>
        </authorList>
    </citation>
    <scope>NUCLEOTIDE SEQUENCE [LARGE SCALE GENOMIC DNA]</scope>
    <source>
        <strain evidence="7">HyVt-28</strain>
    </source>
</reference>
<keyword evidence="3" id="KW-0479">Metal-binding</keyword>
<feature type="binding site" evidence="3">
    <location>
        <begin position="298"/>
        <end position="301"/>
    </location>
    <ligand>
        <name>CTP</name>
        <dbReference type="ChEBI" id="CHEBI:37563"/>
    </ligand>
</feature>
<dbReference type="Pfam" id="PF02441">
    <property type="entry name" value="Flavoprotein"/>
    <property type="match status" value="1"/>
</dbReference>
<feature type="binding site" evidence="3">
    <location>
        <position position="334"/>
    </location>
    <ligand>
        <name>CTP</name>
        <dbReference type="ChEBI" id="CHEBI:37563"/>
    </ligand>
</feature>
<evidence type="ECO:0000256" key="1">
    <source>
        <dbReference type="ARBA" id="ARBA00022793"/>
    </source>
</evidence>
<feature type="binding site" evidence="3">
    <location>
        <position position="316"/>
    </location>
    <ligand>
        <name>CTP</name>
        <dbReference type="ChEBI" id="CHEBI:37563"/>
    </ligand>
</feature>
<dbReference type="Proteomes" id="UP000886381">
    <property type="component" value="Unassembled WGS sequence"/>
</dbReference>
<comment type="caution">
    <text evidence="3">Lacks conserved residue(s) required for the propagation of feature annotation.</text>
</comment>
<keyword evidence="3" id="KW-0511">Multifunctional enzyme</keyword>
<dbReference type="GO" id="GO:0015937">
    <property type="term" value="P:coenzyme A biosynthetic process"/>
    <property type="evidence" value="ECO:0007669"/>
    <property type="project" value="UniProtKB-UniRule"/>
</dbReference>
<dbReference type="GO" id="GO:0004632">
    <property type="term" value="F:phosphopantothenate--cysteine ligase activity"/>
    <property type="evidence" value="ECO:0007669"/>
    <property type="project" value="UniProtKB-UniRule"/>
</dbReference>
<dbReference type="EMBL" id="DRDR01000092">
    <property type="protein sequence ID" value="HDL60248.1"/>
    <property type="molecule type" value="Genomic_DNA"/>
</dbReference>
<comment type="similarity">
    <text evidence="3 4">In the N-terminal section; belongs to the HFCD (homo-oligomeric flavin containing Cys decarboxylase) superfamily.</text>
</comment>
<dbReference type="GO" id="GO:0071513">
    <property type="term" value="C:phosphopantothenoylcysteine decarboxylase complex"/>
    <property type="evidence" value="ECO:0007669"/>
    <property type="project" value="TreeGrafter"/>
</dbReference>
<comment type="cofactor">
    <cofactor evidence="3">
        <name>FMN</name>
        <dbReference type="ChEBI" id="CHEBI:58210"/>
    </cofactor>
    <text evidence="3">Binds 1 FMN per subunit.</text>
</comment>
<keyword evidence="3" id="KW-0460">Magnesium</keyword>
<dbReference type="SUPFAM" id="SSF52507">
    <property type="entry name" value="Homo-oligomeric flavin-containing Cys decarboxylases, HFCD"/>
    <property type="match status" value="1"/>
</dbReference>
<organism evidence="7">
    <name type="scientific">candidate division WOR-3 bacterium</name>
    <dbReference type="NCBI Taxonomy" id="2052148"/>
    <lineage>
        <taxon>Bacteria</taxon>
        <taxon>Bacteria division WOR-3</taxon>
    </lineage>
</organism>
<comment type="function">
    <text evidence="3">Catalyzes two sequential steps in the biosynthesis of coenzyme A. In the first step cysteine is conjugated to 4'-phosphopantothenate to form 4-phosphopantothenoylcysteine. In the second step the latter compound is decarboxylated to form 4'-phosphopantotheine.</text>
</comment>
<evidence type="ECO:0000256" key="2">
    <source>
        <dbReference type="ARBA" id="ARBA00023239"/>
    </source>
</evidence>
<dbReference type="GO" id="GO:0010181">
    <property type="term" value="F:FMN binding"/>
    <property type="evidence" value="ECO:0007669"/>
    <property type="project" value="UniProtKB-UniRule"/>
</dbReference>
<dbReference type="EC" id="4.1.1.36" evidence="3"/>
<dbReference type="InterPro" id="IPR003382">
    <property type="entry name" value="Flavoprotein"/>
</dbReference>
<dbReference type="GO" id="GO:0046872">
    <property type="term" value="F:metal ion binding"/>
    <property type="evidence" value="ECO:0007669"/>
    <property type="project" value="UniProtKB-KW"/>
</dbReference>
<dbReference type="UniPathway" id="UPA00241">
    <property type="reaction ID" value="UER00353"/>
</dbReference>
<comment type="caution">
    <text evidence="7">The sequence shown here is derived from an EMBL/GenBank/DDBJ whole genome shotgun (WGS) entry which is preliminary data.</text>
</comment>
<proteinExistence type="inferred from homology"/>
<dbReference type="AlphaFoldDB" id="A0A7V0Q5T7"/>
<dbReference type="SUPFAM" id="SSF102645">
    <property type="entry name" value="CoaB-like"/>
    <property type="match status" value="1"/>
</dbReference>
<dbReference type="Pfam" id="PF04127">
    <property type="entry name" value="DFP"/>
    <property type="match status" value="1"/>
</dbReference>
<feature type="binding site" evidence="3">
    <location>
        <position position="330"/>
    </location>
    <ligand>
        <name>CTP</name>
        <dbReference type="ChEBI" id="CHEBI:37563"/>
    </ligand>
</feature>
<dbReference type="InterPro" id="IPR036551">
    <property type="entry name" value="Flavin_trans-like"/>
</dbReference>
<dbReference type="NCBIfam" id="TIGR00521">
    <property type="entry name" value="coaBC_dfp"/>
    <property type="match status" value="1"/>
</dbReference>
<dbReference type="Gene3D" id="3.40.50.1950">
    <property type="entry name" value="Flavin prenyltransferase-like"/>
    <property type="match status" value="1"/>
</dbReference>
<dbReference type="HAMAP" id="MF_02225">
    <property type="entry name" value="CoaBC"/>
    <property type="match status" value="1"/>
</dbReference>
<feature type="domain" description="DNA/pantothenate metabolism flavoprotein C-terminal" evidence="6">
    <location>
        <begin position="180"/>
        <end position="384"/>
    </location>
</feature>
<evidence type="ECO:0000259" key="6">
    <source>
        <dbReference type="Pfam" id="PF04127"/>
    </source>
</evidence>
<dbReference type="EC" id="6.3.2.5" evidence="3"/>
<comment type="catalytic activity">
    <reaction evidence="3 4">
        <text>(R)-4'-phosphopantothenate + L-cysteine + CTP = N-[(R)-4-phosphopantothenoyl]-L-cysteine + CMP + diphosphate + H(+)</text>
        <dbReference type="Rhea" id="RHEA:19397"/>
        <dbReference type="ChEBI" id="CHEBI:10986"/>
        <dbReference type="ChEBI" id="CHEBI:15378"/>
        <dbReference type="ChEBI" id="CHEBI:33019"/>
        <dbReference type="ChEBI" id="CHEBI:35235"/>
        <dbReference type="ChEBI" id="CHEBI:37563"/>
        <dbReference type="ChEBI" id="CHEBI:59458"/>
        <dbReference type="ChEBI" id="CHEBI:60377"/>
        <dbReference type="EC" id="6.3.2.5"/>
    </reaction>
</comment>
<comment type="pathway">
    <text evidence="3 4">Cofactor biosynthesis; coenzyme A biosynthesis; CoA from (R)-pantothenate: step 3/5.</text>
</comment>
<comment type="cofactor">
    <cofactor evidence="3">
        <name>Mg(2+)</name>
        <dbReference type="ChEBI" id="CHEBI:18420"/>
    </cofactor>
</comment>
<keyword evidence="1 3" id="KW-0210">Decarboxylase</keyword>
<evidence type="ECO:0000256" key="3">
    <source>
        <dbReference type="HAMAP-Rule" id="MF_02225"/>
    </source>
</evidence>
<keyword evidence="3 4" id="KW-0436">Ligase</keyword>
<dbReference type="PANTHER" id="PTHR14359:SF6">
    <property type="entry name" value="PHOSPHOPANTOTHENOYLCYSTEINE DECARBOXYLASE"/>
    <property type="match status" value="1"/>
</dbReference>
<comment type="catalytic activity">
    <reaction evidence="3 4">
        <text>N-[(R)-4-phosphopantothenoyl]-L-cysteine + H(+) = (R)-4'-phosphopantetheine + CO2</text>
        <dbReference type="Rhea" id="RHEA:16793"/>
        <dbReference type="ChEBI" id="CHEBI:15378"/>
        <dbReference type="ChEBI" id="CHEBI:16526"/>
        <dbReference type="ChEBI" id="CHEBI:59458"/>
        <dbReference type="ChEBI" id="CHEBI:61723"/>
        <dbReference type="EC" id="4.1.1.36"/>
    </reaction>
</comment>
<dbReference type="GO" id="GO:0004633">
    <property type="term" value="F:phosphopantothenoylcysteine decarboxylase activity"/>
    <property type="evidence" value="ECO:0007669"/>
    <property type="project" value="UniProtKB-UniRule"/>
</dbReference>
<sequence length="388" mass="43021">MKVILGISGSIAAYKAANIGRLLKKRGADIRVILTNAAQKFVSPFLFKSLLECDVYTEDEYWDYKGGLHIQLAQWGDVLLIAPVTLNTISKLTQGIADNLLTSTAAAFKGPVVLAPAMHTEMWNNPILQQNIKKLLQMNNFYLSGPGEGELASGDKGIGRLLEEEFIVEDTIAALKGFPLKNKKILLTYGRTEEYIDDVRVITNRSSGLMGISLAKKVKEMGGQLTQVVGETSYPPYGRDRIIRVKTTQEMLEVLEREIENHDILIMAAAVSDYAPYTKIRGKIKKTKELTLHLKENPDILKHLSNYKGKRLFIGFALEADNIIENARAKLNEKSLDIIVANSIGSMGSSRSSGYIISSIGVEESFLDMDKDSLAEKILEHVIKLYGK</sequence>
<evidence type="ECO:0000259" key="5">
    <source>
        <dbReference type="Pfam" id="PF02441"/>
    </source>
</evidence>
<dbReference type="InterPro" id="IPR007085">
    <property type="entry name" value="DNA/pantothenate-metab_flavo_C"/>
</dbReference>
<dbReference type="InterPro" id="IPR005252">
    <property type="entry name" value="CoaBC"/>
</dbReference>
<feature type="region of interest" description="Phosphopantothenate--cysteine ligase" evidence="3">
    <location>
        <begin position="185"/>
        <end position="388"/>
    </location>
</feature>
<protein>
    <recommendedName>
        <fullName evidence="3">Coenzyme A biosynthesis bifunctional protein CoaBC</fullName>
    </recommendedName>
    <alternativeName>
        <fullName evidence="3">DNA/pantothenate metabolism flavoprotein</fullName>
    </alternativeName>
    <alternativeName>
        <fullName evidence="3">Phosphopantothenoylcysteine synthetase/decarboxylase</fullName>
        <shortName evidence="3">PPCS-PPCDC</shortName>
    </alternativeName>
    <domain>
        <recommendedName>
            <fullName evidence="3">Phosphopantothenoylcysteine decarboxylase</fullName>
            <shortName evidence="3">PPC decarboxylase</shortName>
            <shortName evidence="3">PPC-DC</shortName>
            <ecNumber evidence="3">4.1.1.36</ecNumber>
        </recommendedName>
        <alternativeName>
            <fullName evidence="3">CoaC</fullName>
        </alternativeName>
    </domain>
    <domain>
        <recommendedName>
            <fullName evidence="3">Phosphopantothenate--cysteine ligase</fullName>
            <ecNumber evidence="3">6.3.2.5</ecNumber>
        </recommendedName>
        <alternativeName>
            <fullName evidence="3">CoaB</fullName>
        </alternativeName>
        <alternativeName>
            <fullName evidence="3">Phosphopantothenoylcysteine synthetase</fullName>
            <shortName evidence="3">PPC synthetase</shortName>
            <shortName evidence="3">PPC-S</shortName>
        </alternativeName>
    </domain>
</protein>